<keyword evidence="2" id="KW-1185">Reference proteome</keyword>
<dbReference type="Proteomes" id="UP001168972">
    <property type="component" value="Unassembled WGS sequence"/>
</dbReference>
<gene>
    <name evidence="1" type="ORF">PV327_000153</name>
</gene>
<reference evidence="1" key="2">
    <citation type="submission" date="2023-03" db="EMBL/GenBank/DDBJ databases">
        <authorList>
            <person name="Inwood S.N."/>
            <person name="Skelly J.G."/>
            <person name="Guhlin J."/>
            <person name="Harrop T.W.R."/>
            <person name="Goldson S.G."/>
            <person name="Dearden P.K."/>
        </authorList>
    </citation>
    <scope>NUCLEOTIDE SEQUENCE</scope>
    <source>
        <strain evidence="1">Lincoln</strain>
        <tissue evidence="1">Whole body</tissue>
    </source>
</reference>
<dbReference type="AlphaFoldDB" id="A0AA39L1Z2"/>
<organism evidence="1 2">
    <name type="scientific">Microctonus hyperodae</name>
    <name type="common">Parasitoid wasp</name>
    <dbReference type="NCBI Taxonomy" id="165561"/>
    <lineage>
        <taxon>Eukaryota</taxon>
        <taxon>Metazoa</taxon>
        <taxon>Ecdysozoa</taxon>
        <taxon>Arthropoda</taxon>
        <taxon>Hexapoda</taxon>
        <taxon>Insecta</taxon>
        <taxon>Pterygota</taxon>
        <taxon>Neoptera</taxon>
        <taxon>Endopterygota</taxon>
        <taxon>Hymenoptera</taxon>
        <taxon>Apocrita</taxon>
        <taxon>Ichneumonoidea</taxon>
        <taxon>Braconidae</taxon>
        <taxon>Euphorinae</taxon>
        <taxon>Microctonus</taxon>
    </lineage>
</organism>
<protein>
    <submittedName>
        <fullName evidence="1">Uncharacterized protein</fullName>
    </submittedName>
</protein>
<sequence length="104" mass="11445">MRAFLLDTVKSGEPIYFFDKFNMFGDKKFNQELCVTANLSIHSNKLRSSTSRIGKPVQTESSELVALHSTNVVGVSLSVVIPEKVVYVSLVEITKDKGHGLSGK</sequence>
<accession>A0AA39L1Z2</accession>
<feature type="non-terminal residue" evidence="1">
    <location>
        <position position="104"/>
    </location>
</feature>
<proteinExistence type="predicted"/>
<dbReference type="EMBL" id="JAQQBR010000001">
    <property type="protein sequence ID" value="KAK0181977.1"/>
    <property type="molecule type" value="Genomic_DNA"/>
</dbReference>
<name>A0AA39L1Z2_MICHY</name>
<evidence type="ECO:0000313" key="2">
    <source>
        <dbReference type="Proteomes" id="UP001168972"/>
    </source>
</evidence>
<evidence type="ECO:0000313" key="1">
    <source>
        <dbReference type="EMBL" id="KAK0181977.1"/>
    </source>
</evidence>
<reference evidence="1" key="1">
    <citation type="journal article" date="2023" name="bioRxiv">
        <title>Scaffold-level genome assemblies of two parasitoid biocontrol wasps reveal the parthenogenesis mechanism and an associated novel virus.</title>
        <authorList>
            <person name="Inwood S."/>
            <person name="Skelly J."/>
            <person name="Guhlin J."/>
            <person name="Harrop T."/>
            <person name="Goldson S."/>
            <person name="Dearden P."/>
        </authorList>
    </citation>
    <scope>NUCLEOTIDE SEQUENCE</scope>
    <source>
        <strain evidence="1">Lincoln</strain>
        <tissue evidence="1">Whole body</tissue>
    </source>
</reference>
<comment type="caution">
    <text evidence="1">The sequence shown here is derived from an EMBL/GenBank/DDBJ whole genome shotgun (WGS) entry which is preliminary data.</text>
</comment>